<evidence type="ECO:0000256" key="3">
    <source>
        <dbReference type="ARBA" id="ARBA00022989"/>
    </source>
</evidence>
<evidence type="ECO:0000256" key="1">
    <source>
        <dbReference type="ARBA" id="ARBA00004141"/>
    </source>
</evidence>
<comment type="subcellular location">
    <subcellularLocation>
        <location evidence="1">Membrane</location>
        <topology evidence="1">Multi-pass membrane protein</topology>
    </subcellularLocation>
</comment>
<evidence type="ECO:0000313" key="10">
    <source>
        <dbReference type="Proteomes" id="UP001370758"/>
    </source>
</evidence>
<evidence type="ECO:0000313" key="9">
    <source>
        <dbReference type="EMBL" id="KAK6497755.1"/>
    </source>
</evidence>
<proteinExistence type="inferred from homology"/>
<feature type="compositionally biased region" description="Basic and acidic residues" evidence="6">
    <location>
        <begin position="386"/>
        <end position="404"/>
    </location>
</feature>
<sequence length="419" mass="46557">MERSISADEWMYTQNLCRIITWMTSEGKKSNIIASELVSTTQEWLQSVQNASTPAAAADYAKFLDASEEWVEIVWANFFGSGESYRQFIALVNDVIPALGHPTQSAHFLPLFIVLTIITTAVFALRIYSRLKVGGYIRAYDWIILAGFIITLATGIMRAYILTGPVHYRGVWDQSWDDYNSLESSSLANNICYPVVVFLVKASLLLFYYQLTAWHPLRWATIITFGIVTCNSLALLFGYTFRCIPVLGWKGLNFLDAYCPVTVWKLELGTSIVNIVTDVVIWLIPLPMIFKIIHTPTERILGVLTFGVGALACVCCGMRLSVMHNAWFSNEVGKPMDSSIVATWTQTELYMAIICSSVPAIRALIIKKAPKILGLTEEQAAAASMDLEKSEDLEKKGTSRKKSEAGSVDVNSVDSPSPV</sequence>
<evidence type="ECO:0000256" key="2">
    <source>
        <dbReference type="ARBA" id="ARBA00022692"/>
    </source>
</evidence>
<feature type="compositionally biased region" description="Low complexity" evidence="6">
    <location>
        <begin position="407"/>
        <end position="419"/>
    </location>
</feature>
<feature type="transmembrane region" description="Helical" evidence="7">
    <location>
        <begin position="219"/>
        <end position="241"/>
    </location>
</feature>
<keyword evidence="4 7" id="KW-0472">Membrane</keyword>
<evidence type="ECO:0000259" key="8">
    <source>
        <dbReference type="Pfam" id="PF20684"/>
    </source>
</evidence>
<dbReference type="PANTHER" id="PTHR33048">
    <property type="entry name" value="PTH11-LIKE INTEGRAL MEMBRANE PROTEIN (AFU_ORTHOLOGUE AFUA_5G11245)"/>
    <property type="match status" value="1"/>
</dbReference>
<accession>A0AAV9VYP1</accession>
<feature type="domain" description="Rhodopsin" evidence="8">
    <location>
        <begin position="125"/>
        <end position="365"/>
    </location>
</feature>
<dbReference type="InterPro" id="IPR049326">
    <property type="entry name" value="Rhodopsin_dom_fungi"/>
</dbReference>
<feature type="transmembrane region" description="Helical" evidence="7">
    <location>
        <begin position="340"/>
        <end position="365"/>
    </location>
</feature>
<organism evidence="9 10">
    <name type="scientific">Arthrobotrys musiformis</name>
    <dbReference type="NCBI Taxonomy" id="47236"/>
    <lineage>
        <taxon>Eukaryota</taxon>
        <taxon>Fungi</taxon>
        <taxon>Dikarya</taxon>
        <taxon>Ascomycota</taxon>
        <taxon>Pezizomycotina</taxon>
        <taxon>Orbiliomycetes</taxon>
        <taxon>Orbiliales</taxon>
        <taxon>Orbiliaceae</taxon>
        <taxon>Arthrobotrys</taxon>
    </lineage>
</organism>
<comment type="similarity">
    <text evidence="5">Belongs to the SAT4 family.</text>
</comment>
<feature type="transmembrane region" description="Helical" evidence="7">
    <location>
        <begin position="108"/>
        <end position="128"/>
    </location>
</feature>
<evidence type="ECO:0000256" key="5">
    <source>
        <dbReference type="ARBA" id="ARBA00038359"/>
    </source>
</evidence>
<dbReference type="AlphaFoldDB" id="A0AAV9VYP1"/>
<evidence type="ECO:0000256" key="7">
    <source>
        <dbReference type="SAM" id="Phobius"/>
    </source>
</evidence>
<keyword evidence="10" id="KW-1185">Reference proteome</keyword>
<gene>
    <name evidence="9" type="ORF">TWF481_012157</name>
</gene>
<keyword evidence="3 7" id="KW-1133">Transmembrane helix</keyword>
<protein>
    <recommendedName>
        <fullName evidence="8">Rhodopsin domain-containing protein</fullName>
    </recommendedName>
</protein>
<feature type="transmembrane region" description="Helical" evidence="7">
    <location>
        <begin position="272"/>
        <end position="293"/>
    </location>
</feature>
<evidence type="ECO:0000256" key="6">
    <source>
        <dbReference type="SAM" id="MobiDB-lite"/>
    </source>
</evidence>
<name>A0AAV9VYP1_9PEZI</name>
<dbReference type="GO" id="GO:0016020">
    <property type="term" value="C:membrane"/>
    <property type="evidence" value="ECO:0007669"/>
    <property type="project" value="UniProtKB-SubCell"/>
</dbReference>
<feature type="transmembrane region" description="Helical" evidence="7">
    <location>
        <begin position="300"/>
        <end position="320"/>
    </location>
</feature>
<feature type="transmembrane region" description="Helical" evidence="7">
    <location>
        <begin position="187"/>
        <end position="207"/>
    </location>
</feature>
<feature type="region of interest" description="Disordered" evidence="6">
    <location>
        <begin position="383"/>
        <end position="419"/>
    </location>
</feature>
<dbReference type="InterPro" id="IPR052337">
    <property type="entry name" value="SAT4-like"/>
</dbReference>
<dbReference type="PANTHER" id="PTHR33048:SF47">
    <property type="entry name" value="INTEGRAL MEMBRANE PROTEIN-RELATED"/>
    <property type="match status" value="1"/>
</dbReference>
<evidence type="ECO:0000256" key="4">
    <source>
        <dbReference type="ARBA" id="ARBA00023136"/>
    </source>
</evidence>
<keyword evidence="2 7" id="KW-0812">Transmembrane</keyword>
<feature type="transmembrane region" description="Helical" evidence="7">
    <location>
        <begin position="140"/>
        <end position="161"/>
    </location>
</feature>
<dbReference type="Pfam" id="PF20684">
    <property type="entry name" value="Fung_rhodopsin"/>
    <property type="match status" value="1"/>
</dbReference>
<comment type="caution">
    <text evidence="9">The sequence shown here is derived from an EMBL/GenBank/DDBJ whole genome shotgun (WGS) entry which is preliminary data.</text>
</comment>
<dbReference type="Proteomes" id="UP001370758">
    <property type="component" value="Unassembled WGS sequence"/>
</dbReference>
<reference evidence="9 10" key="1">
    <citation type="submission" date="2023-08" db="EMBL/GenBank/DDBJ databases">
        <authorList>
            <person name="Palmer J.M."/>
        </authorList>
    </citation>
    <scope>NUCLEOTIDE SEQUENCE [LARGE SCALE GENOMIC DNA]</scope>
    <source>
        <strain evidence="9 10">TWF481</strain>
    </source>
</reference>
<dbReference type="EMBL" id="JAVHJL010000009">
    <property type="protein sequence ID" value="KAK6497755.1"/>
    <property type="molecule type" value="Genomic_DNA"/>
</dbReference>